<feature type="domain" description="NHR" evidence="1">
    <location>
        <begin position="1"/>
        <end position="229"/>
    </location>
</feature>
<protein>
    <recommendedName>
        <fullName evidence="1">NHR domain-containing protein</fullName>
    </recommendedName>
</protein>
<dbReference type="InterPro" id="IPR006573">
    <property type="entry name" value="NHR_dom"/>
</dbReference>
<gene>
    <name evidence="3" type="ORF">GPM918_LOCUS9165</name>
    <name evidence="2" type="ORF">OVA965_LOCUS5899</name>
    <name evidence="5" type="ORF">SRO942_LOCUS9171</name>
    <name evidence="4" type="ORF">TMI583_LOCUS5896</name>
</gene>
<evidence type="ECO:0000313" key="3">
    <source>
        <dbReference type="EMBL" id="CAF0911378.1"/>
    </source>
</evidence>
<dbReference type="AlphaFoldDB" id="A0A814ABV5"/>
<dbReference type="Gene3D" id="2.60.120.920">
    <property type="match status" value="1"/>
</dbReference>
<name>A0A814ABV5_9BILA</name>
<evidence type="ECO:0000313" key="6">
    <source>
        <dbReference type="Proteomes" id="UP000663829"/>
    </source>
</evidence>
<dbReference type="InterPro" id="IPR043136">
    <property type="entry name" value="B30.2/SPRY_sf"/>
</dbReference>
<keyword evidence="6" id="KW-1185">Reference proteome</keyword>
<comment type="caution">
    <text evidence="3">The sequence shown here is derived from an EMBL/GenBank/DDBJ whole genome shotgun (WGS) entry which is preliminary data.</text>
</comment>
<dbReference type="EMBL" id="CAJOBA010001708">
    <property type="protein sequence ID" value="CAF3610498.1"/>
    <property type="molecule type" value="Genomic_DNA"/>
</dbReference>
<dbReference type="Pfam" id="PF07177">
    <property type="entry name" value="Neuralized"/>
    <property type="match status" value="1"/>
</dbReference>
<dbReference type="PROSITE" id="PS51065">
    <property type="entry name" value="NHR"/>
    <property type="match status" value="1"/>
</dbReference>
<dbReference type="EMBL" id="CAJOBC010001675">
    <property type="protein sequence ID" value="CAF3692496.1"/>
    <property type="molecule type" value="Genomic_DNA"/>
</dbReference>
<dbReference type="PANTHER" id="PTHR12429:SF8">
    <property type="entry name" value="NEURALIZED-LIKE PROTEIN 2"/>
    <property type="match status" value="1"/>
</dbReference>
<dbReference type="Proteomes" id="UP000677228">
    <property type="component" value="Unassembled WGS sequence"/>
</dbReference>
<dbReference type="EMBL" id="CAJNOK010001708">
    <property type="protein sequence ID" value="CAF0826001.1"/>
    <property type="molecule type" value="Genomic_DNA"/>
</dbReference>
<dbReference type="PANTHER" id="PTHR12429">
    <property type="entry name" value="NEURALIZED"/>
    <property type="match status" value="1"/>
</dbReference>
<dbReference type="OrthoDB" id="10059069at2759"/>
<evidence type="ECO:0000259" key="1">
    <source>
        <dbReference type="PROSITE" id="PS51065"/>
    </source>
</evidence>
<evidence type="ECO:0000313" key="4">
    <source>
        <dbReference type="EMBL" id="CAF3610498.1"/>
    </source>
</evidence>
<proteinExistence type="predicted"/>
<organism evidence="3 6">
    <name type="scientific">Didymodactylos carnosus</name>
    <dbReference type="NCBI Taxonomy" id="1234261"/>
    <lineage>
        <taxon>Eukaryota</taxon>
        <taxon>Metazoa</taxon>
        <taxon>Spiralia</taxon>
        <taxon>Gnathifera</taxon>
        <taxon>Rotifera</taxon>
        <taxon>Eurotatoria</taxon>
        <taxon>Bdelloidea</taxon>
        <taxon>Philodinida</taxon>
        <taxon>Philodinidae</taxon>
        <taxon>Didymodactylos</taxon>
    </lineage>
</organism>
<dbReference type="SMART" id="SM00588">
    <property type="entry name" value="NEUZ"/>
    <property type="match status" value="1"/>
</dbReference>
<evidence type="ECO:0000313" key="2">
    <source>
        <dbReference type="EMBL" id="CAF0826001.1"/>
    </source>
</evidence>
<dbReference type="InterPro" id="IPR037962">
    <property type="entry name" value="Neuralized"/>
</dbReference>
<dbReference type="GO" id="GO:0061630">
    <property type="term" value="F:ubiquitin protein ligase activity"/>
    <property type="evidence" value="ECO:0007669"/>
    <property type="project" value="TreeGrafter"/>
</dbReference>
<sequence>MRFHKVHGKNIRLDQNDTIAYRMESFSHALVFSERPLFPGELFMVEIEETTSDWTGAIKIGLSIVPPETIIQQCNKDVIYENIYHTTVPSRPVGHMRCTCGLYKPVFGIGNYDWIITPFGKTERKTILPVRQYDPKEDCPTDVGGRVGLIFAHKKKTIHVHSIMNGFDCGPFEILRFDNNTDDSDDSHASDQDNSHHRFTSSHKVNSDVKLWAVIDVYGGTKKIRIIQLYSGGK</sequence>
<dbReference type="EMBL" id="CAJNOQ010001674">
    <property type="protein sequence ID" value="CAF0911378.1"/>
    <property type="molecule type" value="Genomic_DNA"/>
</dbReference>
<dbReference type="Proteomes" id="UP000681722">
    <property type="component" value="Unassembled WGS sequence"/>
</dbReference>
<reference evidence="3" key="1">
    <citation type="submission" date="2021-02" db="EMBL/GenBank/DDBJ databases">
        <authorList>
            <person name="Nowell W R."/>
        </authorList>
    </citation>
    <scope>NUCLEOTIDE SEQUENCE</scope>
</reference>
<dbReference type="Proteomes" id="UP000682733">
    <property type="component" value="Unassembled WGS sequence"/>
</dbReference>
<dbReference type="Proteomes" id="UP000663829">
    <property type="component" value="Unassembled WGS sequence"/>
</dbReference>
<evidence type="ECO:0000313" key="5">
    <source>
        <dbReference type="EMBL" id="CAF3692496.1"/>
    </source>
</evidence>
<accession>A0A814ABV5</accession>